<evidence type="ECO:0000313" key="1">
    <source>
        <dbReference type="EMBL" id="EED36095.1"/>
    </source>
</evidence>
<dbReference type="AlphaFoldDB" id="B8KUT5"/>
<dbReference type="STRING" id="565045.NOR51B_2043"/>
<proteinExistence type="predicted"/>
<keyword evidence="2" id="KW-1185">Reference proteome</keyword>
<name>B8KUT5_9GAMM</name>
<dbReference type="Proteomes" id="UP000004699">
    <property type="component" value="Unassembled WGS sequence"/>
</dbReference>
<sequence>MCVEVRRFGEFAGFDHRNLKFLRQSVLFAQLYWHVMPINA</sequence>
<accession>B8KUT5</accession>
<protein>
    <submittedName>
        <fullName evidence="1">Uncharacterized protein</fullName>
    </submittedName>
</protein>
<dbReference type="HOGENOM" id="CLU_3292030_0_0_6"/>
<reference evidence="2" key="1">
    <citation type="journal article" date="2013" name="BMC Microbiol.">
        <title>Taxonomy and evolution of bacteriochlorophyll a-containing members of the OM60/NOR5 clade of marine gammaproteobacteria: description of Luminiphilus syltensis gen. nov., sp. nov., reclassification of Haliea rubra as Pseudohaliea rubra gen. nov., comb. nov., and emendation of Chromatocurvus halotolerans.</title>
        <authorList>
            <person name="Spring S."/>
            <person name="Riedel T."/>
            <person name="Sproer C."/>
            <person name="Yan S."/>
            <person name="Harder J."/>
            <person name="Fuchs B.M."/>
        </authorList>
    </citation>
    <scope>NUCLEOTIDE SEQUENCE [LARGE SCALE GENOMIC DNA]</scope>
    <source>
        <strain evidence="2">NOR51-B</strain>
    </source>
</reference>
<evidence type="ECO:0000313" key="2">
    <source>
        <dbReference type="Proteomes" id="UP000004699"/>
    </source>
</evidence>
<dbReference type="EMBL" id="DS999411">
    <property type="protein sequence ID" value="EED36095.1"/>
    <property type="molecule type" value="Genomic_DNA"/>
</dbReference>
<organism evidence="1 2">
    <name type="scientific">Luminiphilus syltensis NOR5-1B</name>
    <dbReference type="NCBI Taxonomy" id="565045"/>
    <lineage>
        <taxon>Bacteria</taxon>
        <taxon>Pseudomonadati</taxon>
        <taxon>Pseudomonadota</taxon>
        <taxon>Gammaproteobacteria</taxon>
        <taxon>Cellvibrionales</taxon>
        <taxon>Halieaceae</taxon>
        <taxon>Luminiphilus</taxon>
    </lineage>
</organism>
<gene>
    <name evidence="1" type="ORF">NOR51B_2043</name>
</gene>